<dbReference type="Pfam" id="PF00512">
    <property type="entry name" value="HisKA"/>
    <property type="match status" value="1"/>
</dbReference>
<sequence length="493" mass="54933">MKISQKLFLAFVGLTSVVLIATLSLARWGFDQGFISYTNSLQQERLEELAVSYSELYQQSAYDWNNVSKKKFAQIIRQFTPLHGPFEGAERKGPPPRPKHKPPRFDGPPPHLTGEARGDLPPHLRDSNQTVPPKRRRPVTALYSISGQLLAGDKFDILGSTISVDVTYNDQVIATLYTKAVVKVNSISAEAFSKQQLWTSIWIGLLCLILASLISWVLARLLLIPVREVVNGISHLSKGNYNERFKVAREDELGLLMNDIDHLAMTLDKNRTAKNRWFADISHELRTPLSILCGEIDAIKAGIRPFNQQQLTSLEQEVMRIKHLVDDLYQLSLSDVGGLKYHFEPTDITLCIAETLNSLADKVSDKGLSLNFIHTKTITINGDKMRLQQLLYNVILNSVAYTDSPGSINIDLIEELGSLSILINDTKPGVPLDECELLFDALHRQDSSRVRRSNGAGLGLTICRNIVEAHNGHITARPSNLGGLCIEISLPTL</sequence>
<evidence type="ECO:0000256" key="9">
    <source>
        <dbReference type="ARBA" id="ARBA00022777"/>
    </source>
</evidence>
<evidence type="ECO:0000259" key="16">
    <source>
        <dbReference type="PROSITE" id="PS50109"/>
    </source>
</evidence>
<evidence type="ECO:0000256" key="10">
    <source>
        <dbReference type="ARBA" id="ARBA00022840"/>
    </source>
</evidence>
<feature type="domain" description="HAMP" evidence="17">
    <location>
        <begin position="220"/>
        <end position="272"/>
    </location>
</feature>
<keyword evidence="7 15" id="KW-0812">Transmembrane</keyword>
<keyword evidence="5" id="KW-0597">Phosphoprotein</keyword>
<evidence type="ECO:0000256" key="4">
    <source>
        <dbReference type="ARBA" id="ARBA00022475"/>
    </source>
</evidence>
<evidence type="ECO:0000313" key="18">
    <source>
        <dbReference type="EMBL" id="MCL1045742.1"/>
    </source>
</evidence>
<feature type="region of interest" description="Disordered" evidence="14">
    <location>
        <begin position="84"/>
        <end position="135"/>
    </location>
</feature>
<evidence type="ECO:0000256" key="11">
    <source>
        <dbReference type="ARBA" id="ARBA00022989"/>
    </source>
</evidence>
<evidence type="ECO:0000256" key="6">
    <source>
        <dbReference type="ARBA" id="ARBA00022679"/>
    </source>
</evidence>
<evidence type="ECO:0000256" key="7">
    <source>
        <dbReference type="ARBA" id="ARBA00022692"/>
    </source>
</evidence>
<dbReference type="InterPro" id="IPR004358">
    <property type="entry name" value="Sig_transdc_His_kin-like_C"/>
</dbReference>
<keyword evidence="9" id="KW-0418">Kinase</keyword>
<dbReference type="SMART" id="SM00304">
    <property type="entry name" value="HAMP"/>
    <property type="match status" value="1"/>
</dbReference>
<feature type="transmembrane region" description="Helical" evidence="15">
    <location>
        <begin position="197"/>
        <end position="219"/>
    </location>
</feature>
<feature type="compositionally biased region" description="Basic and acidic residues" evidence="14">
    <location>
        <begin position="114"/>
        <end position="126"/>
    </location>
</feature>
<dbReference type="Proteomes" id="UP001202134">
    <property type="component" value="Unassembled WGS sequence"/>
</dbReference>
<evidence type="ECO:0000313" key="19">
    <source>
        <dbReference type="Proteomes" id="UP001202134"/>
    </source>
</evidence>
<keyword evidence="11 15" id="KW-1133">Transmembrane helix</keyword>
<dbReference type="Gene3D" id="3.30.565.10">
    <property type="entry name" value="Histidine kinase-like ATPase, C-terminal domain"/>
    <property type="match status" value="1"/>
</dbReference>
<feature type="domain" description="Histidine kinase" evidence="16">
    <location>
        <begin position="280"/>
        <end position="493"/>
    </location>
</feature>
<keyword evidence="19" id="KW-1185">Reference proteome</keyword>
<dbReference type="RefSeq" id="WP_248955668.1">
    <property type="nucleotide sequence ID" value="NZ_JAKIKU010000005.1"/>
</dbReference>
<comment type="subcellular location">
    <subcellularLocation>
        <location evidence="2">Cell membrane</location>
        <topology evidence="2">Multi-pass membrane protein</topology>
    </subcellularLocation>
</comment>
<keyword evidence="4" id="KW-1003">Cell membrane</keyword>
<keyword evidence="6" id="KW-0808">Transferase</keyword>
<evidence type="ECO:0000256" key="3">
    <source>
        <dbReference type="ARBA" id="ARBA00012438"/>
    </source>
</evidence>
<dbReference type="CDD" id="cd06225">
    <property type="entry name" value="HAMP"/>
    <property type="match status" value="1"/>
</dbReference>
<dbReference type="PRINTS" id="PR00344">
    <property type="entry name" value="BCTRLSENSOR"/>
</dbReference>
<dbReference type="Gene3D" id="6.10.340.10">
    <property type="match status" value="1"/>
</dbReference>
<dbReference type="PROSITE" id="PS50109">
    <property type="entry name" value="HIS_KIN"/>
    <property type="match status" value="1"/>
</dbReference>
<dbReference type="InterPro" id="IPR003594">
    <property type="entry name" value="HATPase_dom"/>
</dbReference>
<dbReference type="InterPro" id="IPR036890">
    <property type="entry name" value="HATPase_C_sf"/>
</dbReference>
<dbReference type="SUPFAM" id="SSF55874">
    <property type="entry name" value="ATPase domain of HSP90 chaperone/DNA topoisomerase II/histidine kinase"/>
    <property type="match status" value="1"/>
</dbReference>
<evidence type="ECO:0000256" key="13">
    <source>
        <dbReference type="ARBA" id="ARBA00023136"/>
    </source>
</evidence>
<dbReference type="SMART" id="SM00388">
    <property type="entry name" value="HisKA"/>
    <property type="match status" value="1"/>
</dbReference>
<evidence type="ECO:0000256" key="5">
    <source>
        <dbReference type="ARBA" id="ARBA00022553"/>
    </source>
</evidence>
<dbReference type="PANTHER" id="PTHR45528">
    <property type="entry name" value="SENSOR HISTIDINE KINASE CPXA"/>
    <property type="match status" value="1"/>
</dbReference>
<dbReference type="SUPFAM" id="SSF158472">
    <property type="entry name" value="HAMP domain-like"/>
    <property type="match status" value="1"/>
</dbReference>
<protein>
    <recommendedName>
        <fullName evidence="3">histidine kinase</fullName>
        <ecNumber evidence="3">2.7.13.3</ecNumber>
    </recommendedName>
</protein>
<evidence type="ECO:0000256" key="12">
    <source>
        <dbReference type="ARBA" id="ARBA00023012"/>
    </source>
</evidence>
<reference evidence="18 19" key="1">
    <citation type="submission" date="2022-01" db="EMBL/GenBank/DDBJ databases">
        <title>Whole genome-based taxonomy of the Shewanellaceae.</title>
        <authorList>
            <person name="Martin-Rodriguez A.J."/>
        </authorList>
    </citation>
    <scope>NUCLEOTIDE SEQUENCE [LARGE SCALE GENOMIC DNA]</scope>
    <source>
        <strain evidence="18 19">DSM 24955</strain>
    </source>
</reference>
<name>A0ABT0KPJ0_9GAMM</name>
<accession>A0ABT0KPJ0</accession>
<dbReference type="SUPFAM" id="SSF47384">
    <property type="entry name" value="Homodimeric domain of signal transducing histidine kinase"/>
    <property type="match status" value="1"/>
</dbReference>
<evidence type="ECO:0000256" key="14">
    <source>
        <dbReference type="SAM" id="MobiDB-lite"/>
    </source>
</evidence>
<comment type="caution">
    <text evidence="18">The sequence shown here is derived from an EMBL/GenBank/DDBJ whole genome shotgun (WGS) entry which is preliminary data.</text>
</comment>
<dbReference type="EMBL" id="JAKIKU010000005">
    <property type="protein sequence ID" value="MCL1045742.1"/>
    <property type="molecule type" value="Genomic_DNA"/>
</dbReference>
<evidence type="ECO:0000259" key="17">
    <source>
        <dbReference type="PROSITE" id="PS50885"/>
    </source>
</evidence>
<dbReference type="Pfam" id="PF00672">
    <property type="entry name" value="HAMP"/>
    <property type="match status" value="1"/>
</dbReference>
<dbReference type="GO" id="GO:0005524">
    <property type="term" value="F:ATP binding"/>
    <property type="evidence" value="ECO:0007669"/>
    <property type="project" value="UniProtKB-KW"/>
</dbReference>
<dbReference type="InterPro" id="IPR003660">
    <property type="entry name" value="HAMP_dom"/>
</dbReference>
<gene>
    <name evidence="18" type="ORF">L2737_10445</name>
</gene>
<dbReference type="InterPro" id="IPR036097">
    <property type="entry name" value="HisK_dim/P_sf"/>
</dbReference>
<dbReference type="Gene3D" id="1.10.287.130">
    <property type="match status" value="1"/>
</dbReference>
<dbReference type="InterPro" id="IPR005467">
    <property type="entry name" value="His_kinase_dom"/>
</dbReference>
<keyword evidence="8" id="KW-0547">Nucleotide-binding</keyword>
<dbReference type="SMART" id="SM00387">
    <property type="entry name" value="HATPase_c"/>
    <property type="match status" value="1"/>
</dbReference>
<evidence type="ECO:0000256" key="1">
    <source>
        <dbReference type="ARBA" id="ARBA00000085"/>
    </source>
</evidence>
<keyword evidence="13 15" id="KW-0472">Membrane</keyword>
<keyword evidence="10 18" id="KW-0067">ATP-binding</keyword>
<dbReference type="CDD" id="cd00082">
    <property type="entry name" value="HisKA"/>
    <property type="match status" value="1"/>
</dbReference>
<evidence type="ECO:0000256" key="15">
    <source>
        <dbReference type="SAM" id="Phobius"/>
    </source>
</evidence>
<dbReference type="PANTHER" id="PTHR45528:SF1">
    <property type="entry name" value="SENSOR HISTIDINE KINASE CPXA"/>
    <property type="match status" value="1"/>
</dbReference>
<evidence type="ECO:0000256" key="8">
    <source>
        <dbReference type="ARBA" id="ARBA00022741"/>
    </source>
</evidence>
<dbReference type="InterPro" id="IPR003661">
    <property type="entry name" value="HisK_dim/P_dom"/>
</dbReference>
<proteinExistence type="predicted"/>
<dbReference type="PROSITE" id="PS50885">
    <property type="entry name" value="HAMP"/>
    <property type="match status" value="1"/>
</dbReference>
<dbReference type="Pfam" id="PF02518">
    <property type="entry name" value="HATPase_c"/>
    <property type="match status" value="1"/>
</dbReference>
<comment type="catalytic activity">
    <reaction evidence="1">
        <text>ATP + protein L-histidine = ADP + protein N-phospho-L-histidine.</text>
        <dbReference type="EC" id="2.7.13.3"/>
    </reaction>
</comment>
<evidence type="ECO:0000256" key="2">
    <source>
        <dbReference type="ARBA" id="ARBA00004651"/>
    </source>
</evidence>
<keyword evidence="12" id="KW-0902">Two-component regulatory system</keyword>
<dbReference type="EC" id="2.7.13.3" evidence="3"/>
<dbReference type="InterPro" id="IPR050398">
    <property type="entry name" value="HssS/ArlS-like"/>
</dbReference>
<organism evidence="18 19">
    <name type="scientific">Shewanella electrodiphila</name>
    <dbReference type="NCBI Taxonomy" id="934143"/>
    <lineage>
        <taxon>Bacteria</taxon>
        <taxon>Pseudomonadati</taxon>
        <taxon>Pseudomonadota</taxon>
        <taxon>Gammaproteobacteria</taxon>
        <taxon>Alteromonadales</taxon>
        <taxon>Shewanellaceae</taxon>
        <taxon>Shewanella</taxon>
    </lineage>
</organism>